<evidence type="ECO:0000256" key="4">
    <source>
        <dbReference type="ARBA" id="ARBA00022475"/>
    </source>
</evidence>
<feature type="transmembrane region" description="Helical" evidence="8">
    <location>
        <begin position="7"/>
        <end position="25"/>
    </location>
</feature>
<dbReference type="EMBL" id="LBVN01000008">
    <property type="protein sequence ID" value="KKQ87242.1"/>
    <property type="molecule type" value="Genomic_DNA"/>
</dbReference>
<keyword evidence="4" id="KW-1003">Cell membrane</keyword>
<reference evidence="9 10" key="1">
    <citation type="journal article" date="2015" name="Nature">
        <title>rRNA introns, odd ribosomes, and small enigmatic genomes across a large radiation of phyla.</title>
        <authorList>
            <person name="Brown C.T."/>
            <person name="Hug L.A."/>
            <person name="Thomas B.C."/>
            <person name="Sharon I."/>
            <person name="Castelle C.J."/>
            <person name="Singh A."/>
            <person name="Wilkins M.J."/>
            <person name="Williams K.H."/>
            <person name="Banfield J.F."/>
        </authorList>
    </citation>
    <scope>NUCLEOTIDE SEQUENCE [LARGE SCALE GENOMIC DNA]</scope>
</reference>
<evidence type="ECO:0000313" key="9">
    <source>
        <dbReference type="EMBL" id="KKQ87242.1"/>
    </source>
</evidence>
<keyword evidence="5 8" id="KW-0812">Transmembrane</keyword>
<evidence type="ECO:0000256" key="1">
    <source>
        <dbReference type="ARBA" id="ARBA00004651"/>
    </source>
</evidence>
<keyword evidence="7 8" id="KW-0472">Membrane</keyword>
<sequence>MTRKVEISHKTILFTIFVLLALVFLSKIADIILQFFIALLVTAFLNPYVTKLSKYKIPRGVSVLLFYVIILAIFSFSVSAVVPPLVEQSSSFVNNIPGFMQNVGISSIVSDRIVEQLLTQLGSVPGEIAKATALIFSNVLTLVAVFVLSFYLLTEREKLDSQISHMFGESKKDKVTSVVNHLEVKLGGWVRGQITLMLVVGTATYIGLTILGIPFALPLAIISGLFEVIPYVGPFLSAIPGVVIGFGLSPLMGFAAAACYFLVQQLENYLFVPKIMQHSAGVHPIITLLALAIGFRLDGIVGLLISVPIFITVRVLLTELVFKKHLA</sequence>
<evidence type="ECO:0000313" key="10">
    <source>
        <dbReference type="Proteomes" id="UP000033944"/>
    </source>
</evidence>
<evidence type="ECO:0000256" key="6">
    <source>
        <dbReference type="ARBA" id="ARBA00022989"/>
    </source>
</evidence>
<gene>
    <name evidence="9" type="ORF">UT10_C0008G0003</name>
</gene>
<feature type="transmembrane region" description="Helical" evidence="8">
    <location>
        <begin position="131"/>
        <end position="153"/>
    </location>
</feature>
<feature type="transmembrane region" description="Helical" evidence="8">
    <location>
        <begin position="275"/>
        <end position="295"/>
    </location>
</feature>
<evidence type="ECO:0000256" key="8">
    <source>
        <dbReference type="SAM" id="Phobius"/>
    </source>
</evidence>
<name>A0A0G0L8C5_9BACT</name>
<feature type="transmembrane region" description="Helical" evidence="8">
    <location>
        <begin position="238"/>
        <end position="263"/>
    </location>
</feature>
<dbReference type="Pfam" id="PF01594">
    <property type="entry name" value="AI-2E_transport"/>
    <property type="match status" value="1"/>
</dbReference>
<feature type="transmembrane region" description="Helical" evidence="8">
    <location>
        <begin position="31"/>
        <end position="49"/>
    </location>
</feature>
<evidence type="ECO:0000256" key="7">
    <source>
        <dbReference type="ARBA" id="ARBA00023136"/>
    </source>
</evidence>
<comment type="subcellular location">
    <subcellularLocation>
        <location evidence="1">Cell membrane</location>
        <topology evidence="1">Multi-pass membrane protein</topology>
    </subcellularLocation>
</comment>
<proteinExistence type="inferred from homology"/>
<feature type="transmembrane region" description="Helical" evidence="8">
    <location>
        <begin position="301"/>
        <end position="322"/>
    </location>
</feature>
<comment type="similarity">
    <text evidence="2">Belongs to the autoinducer-2 exporter (AI-2E) (TC 2.A.86) family.</text>
</comment>
<keyword evidence="6 8" id="KW-1133">Transmembrane helix</keyword>
<dbReference type="Proteomes" id="UP000033944">
    <property type="component" value="Unassembled WGS sequence"/>
</dbReference>
<dbReference type="InterPro" id="IPR002549">
    <property type="entry name" value="AI-2E-like"/>
</dbReference>
<dbReference type="GO" id="GO:0055085">
    <property type="term" value="P:transmembrane transport"/>
    <property type="evidence" value="ECO:0007669"/>
    <property type="project" value="TreeGrafter"/>
</dbReference>
<evidence type="ECO:0008006" key="11">
    <source>
        <dbReference type="Google" id="ProtNLM"/>
    </source>
</evidence>
<comment type="caution">
    <text evidence="9">The sequence shown here is derived from an EMBL/GenBank/DDBJ whole genome shotgun (WGS) entry which is preliminary data.</text>
</comment>
<evidence type="ECO:0000256" key="3">
    <source>
        <dbReference type="ARBA" id="ARBA00022448"/>
    </source>
</evidence>
<protein>
    <recommendedName>
        <fullName evidence="11">Permease</fullName>
    </recommendedName>
</protein>
<keyword evidence="3" id="KW-0813">Transport</keyword>
<accession>A0A0G0L8C5</accession>
<evidence type="ECO:0000256" key="2">
    <source>
        <dbReference type="ARBA" id="ARBA00009773"/>
    </source>
</evidence>
<dbReference type="PANTHER" id="PTHR21716:SF53">
    <property type="entry name" value="PERMEASE PERM-RELATED"/>
    <property type="match status" value="1"/>
</dbReference>
<evidence type="ECO:0000256" key="5">
    <source>
        <dbReference type="ARBA" id="ARBA00022692"/>
    </source>
</evidence>
<dbReference type="PANTHER" id="PTHR21716">
    <property type="entry name" value="TRANSMEMBRANE PROTEIN"/>
    <property type="match status" value="1"/>
</dbReference>
<feature type="transmembrane region" description="Helical" evidence="8">
    <location>
        <begin position="61"/>
        <end position="82"/>
    </location>
</feature>
<dbReference type="GO" id="GO:0005886">
    <property type="term" value="C:plasma membrane"/>
    <property type="evidence" value="ECO:0007669"/>
    <property type="project" value="UniProtKB-SubCell"/>
</dbReference>
<organism evidence="9 10">
    <name type="scientific">Candidatus Woesebacteria bacterium GW2011_GWB1_38_8b</name>
    <dbReference type="NCBI Taxonomy" id="1618571"/>
    <lineage>
        <taxon>Bacteria</taxon>
        <taxon>Candidatus Woeseibacteriota</taxon>
    </lineage>
</organism>
<dbReference type="AlphaFoldDB" id="A0A0G0L8C5"/>
<feature type="transmembrane region" description="Helical" evidence="8">
    <location>
        <begin position="194"/>
        <end position="226"/>
    </location>
</feature>